<dbReference type="PANTHER" id="PTHR12697:SF5">
    <property type="entry name" value="DEOXYHYPUSINE HYDROXYLASE"/>
    <property type="match status" value="1"/>
</dbReference>
<dbReference type="InterPro" id="IPR016024">
    <property type="entry name" value="ARM-type_fold"/>
</dbReference>
<dbReference type="Proteomes" id="UP000709959">
    <property type="component" value="Unassembled WGS sequence"/>
</dbReference>
<dbReference type="GO" id="GO:0016491">
    <property type="term" value="F:oxidoreductase activity"/>
    <property type="evidence" value="ECO:0007669"/>
    <property type="project" value="TreeGrafter"/>
</dbReference>
<dbReference type="EMBL" id="JADKCH010000001">
    <property type="protein sequence ID" value="MBK8571279.1"/>
    <property type="molecule type" value="Genomic_DNA"/>
</dbReference>
<dbReference type="PANTHER" id="PTHR12697">
    <property type="entry name" value="PBS LYASE HEAT-LIKE PROTEIN"/>
    <property type="match status" value="1"/>
</dbReference>
<protein>
    <submittedName>
        <fullName evidence="1">HEAT repeat domain-containing protein</fullName>
    </submittedName>
</protein>
<dbReference type="InterPro" id="IPR004155">
    <property type="entry name" value="PBS_lyase_HEAT"/>
</dbReference>
<reference evidence="1 2" key="1">
    <citation type="submission" date="2020-10" db="EMBL/GenBank/DDBJ databases">
        <title>Connecting structure to function with the recovery of over 1000 high-quality activated sludge metagenome-assembled genomes encoding full-length rRNA genes using long-read sequencing.</title>
        <authorList>
            <person name="Singleton C.M."/>
            <person name="Petriglieri F."/>
            <person name="Kristensen J.M."/>
            <person name="Kirkegaard R.H."/>
            <person name="Michaelsen T.Y."/>
            <person name="Andersen M.H."/>
            <person name="Karst S.M."/>
            <person name="Dueholm M.S."/>
            <person name="Nielsen P.H."/>
            <person name="Albertsen M."/>
        </authorList>
    </citation>
    <scope>NUCLEOTIDE SEQUENCE [LARGE SCALE GENOMIC DNA]</scope>
    <source>
        <strain evidence="1">OdNE_18-Q3-R46-58_MAXAC.008</strain>
    </source>
</reference>
<dbReference type="Pfam" id="PF13646">
    <property type="entry name" value="HEAT_2"/>
    <property type="match status" value="3"/>
</dbReference>
<accession>A0A936K552</accession>
<evidence type="ECO:0000313" key="2">
    <source>
        <dbReference type="Proteomes" id="UP000709959"/>
    </source>
</evidence>
<dbReference type="InterPro" id="IPR011989">
    <property type="entry name" value="ARM-like"/>
</dbReference>
<evidence type="ECO:0000313" key="1">
    <source>
        <dbReference type="EMBL" id="MBK8571279.1"/>
    </source>
</evidence>
<proteinExistence type="predicted"/>
<dbReference type="SUPFAM" id="SSF48371">
    <property type="entry name" value="ARM repeat"/>
    <property type="match status" value="1"/>
</dbReference>
<comment type="caution">
    <text evidence="1">The sequence shown here is derived from an EMBL/GenBank/DDBJ whole genome shotgun (WGS) entry which is preliminary data.</text>
</comment>
<gene>
    <name evidence="1" type="ORF">IPN91_01280</name>
</gene>
<sequence length="644" mass="70528">MRQNPFEMFLDRLDPTWRGDQLAFFRTLADVGRGAVPELAERVLKASCPAAMRQLVLEASFYHPWPEWIPVTSRLLRHEKDPAIFESGARALGRIATPEGLAALRELSQTRATQPFRDILDLVLRESDPTEAFHHHFARLLQGSAQPADANEGAHQLAKLLNPEALEPIRTLASHPDLLVYRHALRLLGQIQSAEAADCLLELLEEAHQDAMADRDVRTQLTTFRSMARPEVQAQVIQLLAQRWEARDPAVAVDLGSDQPERVQSAVRTIRDGEPGLFDAFLLGTLVACQDEKPAHLARHLGQAGEQAAQRARRLEFALDATSQGLADLADQGFIDPQRLLNPLAECLRRNTGRAGVASALARLVPVTAEDLLDLLVQEPDGALRVAALEVLGERRDPALRATLLKLRRDPIADLAQRALWHLGQLPDPEGLARERLALADPEEIKVGLRFIAMHQLDALVPQLLELVAAEPQEAVLMAALETLGALGSPQAVDPLLTLLHSGQNARIQVALAQALRDLGDPAGAIALCAKAGDLNSPELHTLAVEALARAHATAQQPLPLTQTHALDVAVRAAWNARQPSWPLRRRLGDALVALHLEHRPSWVDFANLVQETLHEKRPSGTVPTEDLAHLQAAARTLAQKTQG</sequence>
<organism evidence="1 2">
    <name type="scientific">Candidatus Geothrix odensensis</name>
    <dbReference type="NCBI Taxonomy" id="2954440"/>
    <lineage>
        <taxon>Bacteria</taxon>
        <taxon>Pseudomonadati</taxon>
        <taxon>Acidobacteriota</taxon>
        <taxon>Holophagae</taxon>
        <taxon>Holophagales</taxon>
        <taxon>Holophagaceae</taxon>
        <taxon>Geothrix</taxon>
    </lineage>
</organism>
<dbReference type="SMART" id="SM00567">
    <property type="entry name" value="EZ_HEAT"/>
    <property type="match status" value="5"/>
</dbReference>
<dbReference type="Gene3D" id="1.25.10.10">
    <property type="entry name" value="Leucine-rich Repeat Variant"/>
    <property type="match status" value="3"/>
</dbReference>
<name>A0A936K552_9BACT</name>
<dbReference type="AlphaFoldDB" id="A0A936K552"/>